<reference evidence="1 2" key="2">
    <citation type="submission" date="2009-02" db="EMBL/GenBank/DDBJ databases">
        <title>Draft genome sequence of Clostridium methylpentosum (DSM 5476).</title>
        <authorList>
            <person name="Sudarsanam P."/>
            <person name="Ley R."/>
            <person name="Guruge J."/>
            <person name="Turnbaugh P.J."/>
            <person name="Mahowald M."/>
            <person name="Liep D."/>
            <person name="Gordon J."/>
        </authorList>
    </citation>
    <scope>NUCLEOTIDE SEQUENCE [LARGE SCALE GENOMIC DNA]</scope>
    <source>
        <strain evidence="1 2">DSM 5476</strain>
    </source>
</reference>
<dbReference type="AlphaFoldDB" id="C0EBK2"/>
<keyword evidence="2" id="KW-1185">Reference proteome</keyword>
<sequence>MLEMVQPIAHLSADGQPEWAEHSAVGAQGCNSIVDEGLGD</sequence>
<dbReference type="HOGENOM" id="CLU_3287467_0_0_9"/>
<evidence type="ECO:0000313" key="2">
    <source>
        <dbReference type="Proteomes" id="UP000003340"/>
    </source>
</evidence>
<organism evidence="1 2">
    <name type="scientific">[Clostridium] methylpentosum DSM 5476</name>
    <dbReference type="NCBI Taxonomy" id="537013"/>
    <lineage>
        <taxon>Bacteria</taxon>
        <taxon>Bacillati</taxon>
        <taxon>Bacillota</taxon>
        <taxon>Clostridia</taxon>
        <taxon>Eubacteriales</taxon>
        <taxon>Oscillospiraceae</taxon>
        <taxon>Oscillospiraceae incertae sedis</taxon>
    </lineage>
</organism>
<evidence type="ECO:0000313" key="1">
    <source>
        <dbReference type="EMBL" id="EEG31120.1"/>
    </source>
</evidence>
<comment type="caution">
    <text evidence="1">The sequence shown here is derived from an EMBL/GenBank/DDBJ whole genome shotgun (WGS) entry which is preliminary data.</text>
</comment>
<proteinExistence type="predicted"/>
<gene>
    <name evidence="1" type="ORF">CLOSTMETH_01220</name>
</gene>
<dbReference type="STRING" id="537013.CLOSTMETH_01220"/>
<accession>C0EBK2</accession>
<dbReference type="EMBL" id="ACEC01000043">
    <property type="protein sequence ID" value="EEG31120.1"/>
    <property type="molecule type" value="Genomic_DNA"/>
</dbReference>
<name>C0EBK2_9FIRM</name>
<protein>
    <submittedName>
        <fullName evidence="1">Uncharacterized protein</fullName>
    </submittedName>
</protein>
<reference evidence="1 2" key="1">
    <citation type="submission" date="2009-01" db="EMBL/GenBank/DDBJ databases">
        <authorList>
            <person name="Fulton L."/>
            <person name="Clifton S."/>
            <person name="Fulton B."/>
            <person name="Xu J."/>
            <person name="Minx P."/>
            <person name="Pepin K.H."/>
            <person name="Johnson M."/>
            <person name="Bhonagiri V."/>
            <person name="Nash W.E."/>
            <person name="Mardis E.R."/>
            <person name="Wilson R.K."/>
        </authorList>
    </citation>
    <scope>NUCLEOTIDE SEQUENCE [LARGE SCALE GENOMIC DNA]</scope>
    <source>
        <strain evidence="1 2">DSM 5476</strain>
    </source>
</reference>
<dbReference type="Proteomes" id="UP000003340">
    <property type="component" value="Unassembled WGS sequence"/>
</dbReference>